<gene>
    <name evidence="1" type="ORF">LSALG_LOCUS22067</name>
</gene>
<evidence type="ECO:0000313" key="1">
    <source>
        <dbReference type="EMBL" id="CAI9282430.1"/>
    </source>
</evidence>
<name>A0AA36E5L8_LACSI</name>
<dbReference type="PANTHER" id="PTHR31973:SF189">
    <property type="entry name" value="TRANSPOSASE, MUDR, PLANT, MULE TRANSPOSASE DOMAIN PROTEIN-RELATED"/>
    <property type="match status" value="1"/>
</dbReference>
<dbReference type="PANTHER" id="PTHR31973">
    <property type="entry name" value="POLYPROTEIN, PUTATIVE-RELATED"/>
    <property type="match status" value="1"/>
</dbReference>
<dbReference type="AlphaFoldDB" id="A0AA36E5L8"/>
<dbReference type="Proteomes" id="UP001177003">
    <property type="component" value="Chromosome 4"/>
</dbReference>
<evidence type="ECO:0008006" key="3">
    <source>
        <dbReference type="Google" id="ProtNLM"/>
    </source>
</evidence>
<proteinExistence type="predicted"/>
<protein>
    <recommendedName>
        <fullName evidence="3">MULE transposase domain-containing protein</fullName>
    </recommendedName>
</protein>
<organism evidence="1 2">
    <name type="scientific">Lactuca saligna</name>
    <name type="common">Willowleaf lettuce</name>
    <dbReference type="NCBI Taxonomy" id="75948"/>
    <lineage>
        <taxon>Eukaryota</taxon>
        <taxon>Viridiplantae</taxon>
        <taxon>Streptophyta</taxon>
        <taxon>Embryophyta</taxon>
        <taxon>Tracheophyta</taxon>
        <taxon>Spermatophyta</taxon>
        <taxon>Magnoliopsida</taxon>
        <taxon>eudicotyledons</taxon>
        <taxon>Gunneridae</taxon>
        <taxon>Pentapetalae</taxon>
        <taxon>asterids</taxon>
        <taxon>campanulids</taxon>
        <taxon>Asterales</taxon>
        <taxon>Asteraceae</taxon>
        <taxon>Cichorioideae</taxon>
        <taxon>Cichorieae</taxon>
        <taxon>Lactucinae</taxon>
        <taxon>Lactuca</taxon>
    </lineage>
</organism>
<evidence type="ECO:0000313" key="2">
    <source>
        <dbReference type="Proteomes" id="UP001177003"/>
    </source>
</evidence>
<reference evidence="1" key="1">
    <citation type="submission" date="2023-04" db="EMBL/GenBank/DDBJ databases">
        <authorList>
            <person name="Vijverberg K."/>
            <person name="Xiong W."/>
            <person name="Schranz E."/>
        </authorList>
    </citation>
    <scope>NUCLEOTIDE SEQUENCE</scope>
</reference>
<keyword evidence="2" id="KW-1185">Reference proteome</keyword>
<sequence>MFIAMEYFPPNPLKYLDPKIIIVCDVDFGGFTYKEFLLWLRNLTKGSCNVVYYYSRKETLAKGIIRINSDADYWEFVEATYTPEAELDVHIDHQKEPILYWADNEVLSDGIGNLNDDDEPNDGEDDKDVFPVHDEKQEWDKMVPIIGRDVNNRIYPLAWAVVAVESIETWKWFVDLLLDDIEIRNGHGLKSRS</sequence>
<accession>A0AA36E5L8</accession>
<dbReference type="EMBL" id="OX465080">
    <property type="protein sequence ID" value="CAI9282430.1"/>
    <property type="molecule type" value="Genomic_DNA"/>
</dbReference>